<evidence type="ECO:0000313" key="4">
    <source>
        <dbReference type="EMBL" id="KHM51821.1"/>
    </source>
</evidence>
<sequence>MRVGVMSDSHGNTMAVDRAIELAGEVDCWLHAGDLIEDAEYLAMVTDKKVINVAGNCDWPSSGTDDEILVEIGSHKIFLTHGHIYGVKRDISLLRQAAVSKGADIAVYGHTHVAVIDDGEDCLVINPGSVSHPRDGKAQSFMVLNIEGDRVKVEHFHL</sequence>
<reference evidence="4 5" key="1">
    <citation type="journal article" date="2013" name="PLoS ONE">
        <title>Identification and characterization of three novel lipases belonging to families II and V from Anaerovibrio lipolyticus 5ST.</title>
        <authorList>
            <person name="Prive F."/>
            <person name="Kaderbhai N.N."/>
            <person name="Girdwood S."/>
            <person name="Worgan H.J."/>
            <person name="Pinloche E."/>
            <person name="Scollan N.D."/>
            <person name="Huws S.A."/>
            <person name="Newbold C.J."/>
        </authorList>
    </citation>
    <scope>NUCLEOTIDE SEQUENCE [LARGE SCALE GENOMIC DNA]</scope>
    <source>
        <strain evidence="4 5">5S</strain>
    </source>
</reference>
<dbReference type="InterPro" id="IPR029052">
    <property type="entry name" value="Metallo-depent_PP-like"/>
</dbReference>
<dbReference type="eggNOG" id="COG0622">
    <property type="taxonomic scope" value="Bacteria"/>
</dbReference>
<evidence type="ECO:0000256" key="2">
    <source>
        <dbReference type="RuleBase" id="RU362039"/>
    </source>
</evidence>
<protein>
    <recommendedName>
        <fullName evidence="2">Phosphoesterase</fullName>
        <ecNumber evidence="2">3.1.4.-</ecNumber>
    </recommendedName>
</protein>
<dbReference type="PANTHER" id="PTHR11124">
    <property type="entry name" value="VACUOLAR SORTING PROTEIN VPS29"/>
    <property type="match status" value="1"/>
</dbReference>
<dbReference type="SUPFAM" id="SSF56300">
    <property type="entry name" value="Metallo-dependent phosphatases"/>
    <property type="match status" value="1"/>
</dbReference>
<organism evidence="4 5">
    <name type="scientific">Anaerovibrio lipolyticus</name>
    <dbReference type="NCBI Taxonomy" id="82374"/>
    <lineage>
        <taxon>Bacteria</taxon>
        <taxon>Bacillati</taxon>
        <taxon>Bacillota</taxon>
        <taxon>Negativicutes</taxon>
        <taxon>Selenomonadales</taxon>
        <taxon>Selenomonadaceae</taxon>
        <taxon>Anaerovibrio</taxon>
    </lineage>
</organism>
<dbReference type="CDD" id="cd00841">
    <property type="entry name" value="MPP_YfcE"/>
    <property type="match status" value="1"/>
</dbReference>
<gene>
    <name evidence="4" type="ORF">NZ47_08300</name>
</gene>
<dbReference type="NCBIfam" id="TIGR00040">
    <property type="entry name" value="yfcE"/>
    <property type="match status" value="1"/>
</dbReference>
<dbReference type="GO" id="GO:0016787">
    <property type="term" value="F:hydrolase activity"/>
    <property type="evidence" value="ECO:0007669"/>
    <property type="project" value="UniProtKB-UniRule"/>
</dbReference>
<accession>A0A0B2JYZ7</accession>
<dbReference type="EC" id="3.1.4.-" evidence="2"/>
<comment type="caution">
    <text evidence="4">The sequence shown here is derived from an EMBL/GenBank/DDBJ whole genome shotgun (WGS) entry which is preliminary data.</text>
</comment>
<dbReference type="EMBL" id="JSCE01000171">
    <property type="protein sequence ID" value="KHM51821.1"/>
    <property type="molecule type" value="Genomic_DNA"/>
</dbReference>
<dbReference type="AlphaFoldDB" id="A0A0B2JYZ7"/>
<dbReference type="STRING" id="82374.NZ47_08300"/>
<dbReference type="InterPro" id="IPR041802">
    <property type="entry name" value="MPP_YfcE"/>
</dbReference>
<evidence type="ECO:0000313" key="5">
    <source>
        <dbReference type="Proteomes" id="UP000030993"/>
    </source>
</evidence>
<evidence type="ECO:0000256" key="1">
    <source>
        <dbReference type="ARBA" id="ARBA00008950"/>
    </source>
</evidence>
<comment type="cofactor">
    <cofactor evidence="2">
        <name>a divalent metal cation</name>
        <dbReference type="ChEBI" id="CHEBI:60240"/>
    </cofactor>
</comment>
<dbReference type="InterPro" id="IPR024654">
    <property type="entry name" value="Calcineurin-like_PHP_lpxH"/>
</dbReference>
<dbReference type="Proteomes" id="UP000030993">
    <property type="component" value="Unassembled WGS sequence"/>
</dbReference>
<keyword evidence="5" id="KW-1185">Reference proteome</keyword>
<dbReference type="GO" id="GO:0046872">
    <property type="term" value="F:metal ion binding"/>
    <property type="evidence" value="ECO:0007669"/>
    <property type="project" value="UniProtKB-KW"/>
</dbReference>
<evidence type="ECO:0000259" key="3">
    <source>
        <dbReference type="Pfam" id="PF12850"/>
    </source>
</evidence>
<comment type="similarity">
    <text evidence="1 2">Belongs to the metallophosphoesterase superfamily. YfcE family.</text>
</comment>
<keyword evidence="2" id="KW-0479">Metal-binding</keyword>
<dbReference type="RefSeq" id="WP_039209105.1">
    <property type="nucleotide sequence ID" value="NZ_JSCE01000171.1"/>
</dbReference>
<dbReference type="Gene3D" id="3.60.21.10">
    <property type="match status" value="1"/>
</dbReference>
<proteinExistence type="inferred from homology"/>
<name>A0A0B2JYZ7_9FIRM</name>
<feature type="domain" description="Calcineurin-like phosphoesterase" evidence="3">
    <location>
        <begin position="1"/>
        <end position="148"/>
    </location>
</feature>
<dbReference type="InterPro" id="IPR000979">
    <property type="entry name" value="Phosphodiesterase_MJ0936/Vps29"/>
</dbReference>
<dbReference type="Pfam" id="PF12850">
    <property type="entry name" value="Metallophos_2"/>
    <property type="match status" value="1"/>
</dbReference>